<evidence type="ECO:0000256" key="3">
    <source>
        <dbReference type="ARBA" id="ARBA00022801"/>
    </source>
</evidence>
<feature type="binding site" evidence="6">
    <location>
        <position position="137"/>
    </location>
    <ligand>
        <name>Fe cation</name>
        <dbReference type="ChEBI" id="CHEBI:24875"/>
    </ligand>
</feature>
<comment type="cofactor">
    <cofactor evidence="6">
        <name>Fe(2+)</name>
        <dbReference type="ChEBI" id="CHEBI:29033"/>
    </cofactor>
    <text evidence="6">Binds 1 Fe(2+) ion.</text>
</comment>
<dbReference type="FunFam" id="3.90.45.10:FF:000001">
    <property type="entry name" value="Peptide deformylase"/>
    <property type="match status" value="1"/>
</dbReference>
<name>A0A1Y1QIB4_9GAMM</name>
<feature type="binding site" evidence="6">
    <location>
        <position position="91"/>
    </location>
    <ligand>
        <name>Fe cation</name>
        <dbReference type="ChEBI" id="CHEBI:24875"/>
    </ligand>
</feature>
<dbReference type="EMBL" id="MTEJ01000259">
    <property type="protein sequence ID" value="OQX06114.1"/>
    <property type="molecule type" value="Genomic_DNA"/>
</dbReference>
<evidence type="ECO:0000256" key="2">
    <source>
        <dbReference type="ARBA" id="ARBA00022723"/>
    </source>
</evidence>
<comment type="caution">
    <text evidence="8">The sequence shown here is derived from an EMBL/GenBank/DDBJ whole genome shotgun (WGS) entry which is preliminary data.</text>
</comment>
<dbReference type="NCBIfam" id="NF001159">
    <property type="entry name" value="PRK00150.1-3"/>
    <property type="match status" value="1"/>
</dbReference>
<evidence type="ECO:0000256" key="4">
    <source>
        <dbReference type="ARBA" id="ARBA00022917"/>
    </source>
</evidence>
<evidence type="ECO:0000256" key="5">
    <source>
        <dbReference type="ARBA" id="ARBA00023004"/>
    </source>
</evidence>
<dbReference type="NCBIfam" id="TIGR00079">
    <property type="entry name" value="pept_deformyl"/>
    <property type="match status" value="1"/>
</dbReference>
<dbReference type="PANTHER" id="PTHR10458:SF22">
    <property type="entry name" value="PEPTIDE DEFORMYLASE"/>
    <property type="match status" value="1"/>
</dbReference>
<feature type="compositionally biased region" description="Low complexity" evidence="7">
    <location>
        <begin position="168"/>
        <end position="180"/>
    </location>
</feature>
<dbReference type="HAMAP" id="MF_00163">
    <property type="entry name" value="Pep_deformylase"/>
    <property type="match status" value="1"/>
</dbReference>
<keyword evidence="4 6" id="KW-0648">Protein biosynthesis</keyword>
<dbReference type="GO" id="GO:0046872">
    <property type="term" value="F:metal ion binding"/>
    <property type="evidence" value="ECO:0007669"/>
    <property type="project" value="UniProtKB-KW"/>
</dbReference>
<evidence type="ECO:0000256" key="7">
    <source>
        <dbReference type="SAM" id="MobiDB-lite"/>
    </source>
</evidence>
<feature type="region of interest" description="Disordered" evidence="7">
    <location>
        <begin position="160"/>
        <end position="180"/>
    </location>
</feature>
<comment type="catalytic activity">
    <reaction evidence="6">
        <text>N-terminal N-formyl-L-methionyl-[peptide] + H2O = N-terminal L-methionyl-[peptide] + formate</text>
        <dbReference type="Rhea" id="RHEA:24420"/>
        <dbReference type="Rhea" id="RHEA-COMP:10639"/>
        <dbReference type="Rhea" id="RHEA-COMP:10640"/>
        <dbReference type="ChEBI" id="CHEBI:15377"/>
        <dbReference type="ChEBI" id="CHEBI:15740"/>
        <dbReference type="ChEBI" id="CHEBI:49298"/>
        <dbReference type="ChEBI" id="CHEBI:64731"/>
        <dbReference type="EC" id="3.5.1.88"/>
    </reaction>
</comment>
<dbReference type="SUPFAM" id="SSF56420">
    <property type="entry name" value="Peptide deformylase"/>
    <property type="match status" value="1"/>
</dbReference>
<gene>
    <name evidence="6" type="primary">def</name>
    <name evidence="8" type="ORF">BWK73_31710</name>
</gene>
<dbReference type="AlphaFoldDB" id="A0A1Y1QIB4"/>
<reference evidence="8 9" key="1">
    <citation type="submission" date="2017-01" db="EMBL/GenBank/DDBJ databases">
        <title>Novel large sulfur bacteria in the metagenomes of groundwater-fed chemosynthetic microbial mats in the Lake Huron basin.</title>
        <authorList>
            <person name="Sharrar A.M."/>
            <person name="Flood B.E."/>
            <person name="Bailey J.V."/>
            <person name="Jones D.S."/>
            <person name="Biddanda B."/>
            <person name="Ruberg S.A."/>
            <person name="Marcus D.N."/>
            <person name="Dick G.J."/>
        </authorList>
    </citation>
    <scope>NUCLEOTIDE SEQUENCE [LARGE SCALE GENOMIC DNA]</scope>
    <source>
        <strain evidence="8">A8</strain>
    </source>
</reference>
<dbReference type="InterPro" id="IPR023635">
    <property type="entry name" value="Peptide_deformylase"/>
</dbReference>
<evidence type="ECO:0000256" key="6">
    <source>
        <dbReference type="HAMAP-Rule" id="MF_00163"/>
    </source>
</evidence>
<keyword evidence="3 6" id="KW-0378">Hydrolase</keyword>
<dbReference type="CDD" id="cd00487">
    <property type="entry name" value="Pep_deformylase"/>
    <property type="match status" value="1"/>
</dbReference>
<proteinExistence type="inferred from homology"/>
<sequence>MAVLNILHHPDARLRRKAAPVAAVDAALQQFVDDMFETMYANQGIGLAATQVNSLRRVVTIDISEHKDERLCLINPEITHKEGEIEHEEGCLSVPDYYDKVTRAERIRVQALNRAGETLELEADGLLAICIQHEIDHLDGKLFVDYLSTLKQQRVRKKMEKWEKENAGKPAKAEAQAAAE</sequence>
<dbReference type="Proteomes" id="UP000192491">
    <property type="component" value="Unassembled WGS sequence"/>
</dbReference>
<evidence type="ECO:0000313" key="9">
    <source>
        <dbReference type="Proteomes" id="UP000192491"/>
    </source>
</evidence>
<dbReference type="GO" id="GO:0006412">
    <property type="term" value="P:translation"/>
    <property type="evidence" value="ECO:0007669"/>
    <property type="project" value="UniProtKB-UniRule"/>
</dbReference>
<feature type="active site" evidence="6">
    <location>
        <position position="134"/>
    </location>
</feature>
<accession>A0A1Y1QIB4</accession>
<evidence type="ECO:0000313" key="8">
    <source>
        <dbReference type="EMBL" id="OQX06114.1"/>
    </source>
</evidence>
<keyword evidence="2 6" id="KW-0479">Metal-binding</keyword>
<dbReference type="PIRSF" id="PIRSF004749">
    <property type="entry name" value="Pep_def"/>
    <property type="match status" value="1"/>
</dbReference>
<keyword evidence="5 6" id="KW-0408">Iron</keyword>
<comment type="similarity">
    <text evidence="1 6">Belongs to the polypeptide deformylase family.</text>
</comment>
<dbReference type="Pfam" id="PF01327">
    <property type="entry name" value="Pep_deformylase"/>
    <property type="match status" value="1"/>
</dbReference>
<dbReference type="EC" id="3.5.1.88" evidence="6"/>
<dbReference type="PANTHER" id="PTHR10458">
    <property type="entry name" value="PEPTIDE DEFORMYLASE"/>
    <property type="match status" value="1"/>
</dbReference>
<organism evidence="8 9">
    <name type="scientific">Thiothrix lacustris</name>
    <dbReference type="NCBI Taxonomy" id="525917"/>
    <lineage>
        <taxon>Bacteria</taxon>
        <taxon>Pseudomonadati</taxon>
        <taxon>Pseudomonadota</taxon>
        <taxon>Gammaproteobacteria</taxon>
        <taxon>Thiotrichales</taxon>
        <taxon>Thiotrichaceae</taxon>
        <taxon>Thiothrix</taxon>
    </lineage>
</organism>
<protein>
    <recommendedName>
        <fullName evidence="6">Peptide deformylase</fullName>
        <shortName evidence="6">PDF</shortName>
        <ecNumber evidence="6">3.5.1.88</ecNumber>
    </recommendedName>
    <alternativeName>
        <fullName evidence="6">Polypeptide deformylase</fullName>
    </alternativeName>
</protein>
<comment type="function">
    <text evidence="6">Removes the formyl group from the N-terminal Met of newly synthesized proteins. Requires at least a dipeptide for an efficient rate of reaction. N-terminal L-methionine is a prerequisite for activity but the enzyme has broad specificity at other positions.</text>
</comment>
<dbReference type="Gene3D" id="3.90.45.10">
    <property type="entry name" value="Peptide deformylase"/>
    <property type="match status" value="1"/>
</dbReference>
<dbReference type="PRINTS" id="PR01576">
    <property type="entry name" value="PDEFORMYLASE"/>
</dbReference>
<evidence type="ECO:0000256" key="1">
    <source>
        <dbReference type="ARBA" id="ARBA00010759"/>
    </source>
</evidence>
<feature type="binding site" evidence="6">
    <location>
        <position position="133"/>
    </location>
    <ligand>
        <name>Fe cation</name>
        <dbReference type="ChEBI" id="CHEBI:24875"/>
    </ligand>
</feature>
<dbReference type="GO" id="GO:0042586">
    <property type="term" value="F:peptide deformylase activity"/>
    <property type="evidence" value="ECO:0007669"/>
    <property type="project" value="UniProtKB-UniRule"/>
</dbReference>
<dbReference type="InterPro" id="IPR036821">
    <property type="entry name" value="Peptide_deformylase_sf"/>
</dbReference>